<gene>
    <name evidence="7" type="ORF">CXG81DRAFT_16554</name>
</gene>
<evidence type="ECO:0000256" key="1">
    <source>
        <dbReference type="ARBA" id="ARBA00002889"/>
    </source>
</evidence>
<evidence type="ECO:0000256" key="3">
    <source>
        <dbReference type="ARBA" id="ARBA00008479"/>
    </source>
</evidence>
<dbReference type="OrthoDB" id="285729at2759"/>
<dbReference type="AlphaFoldDB" id="A0A4P9XEK2"/>
<evidence type="ECO:0000313" key="8">
    <source>
        <dbReference type="Proteomes" id="UP000274922"/>
    </source>
</evidence>
<dbReference type="Pfam" id="PF09420">
    <property type="entry name" value="Nop16"/>
    <property type="match status" value="2"/>
</dbReference>
<feature type="compositionally biased region" description="Acidic residues" evidence="6">
    <location>
        <begin position="120"/>
        <end position="136"/>
    </location>
</feature>
<organism evidence="7 8">
    <name type="scientific">Caulochytrium protostelioides</name>
    <dbReference type="NCBI Taxonomy" id="1555241"/>
    <lineage>
        <taxon>Eukaryota</taxon>
        <taxon>Fungi</taxon>
        <taxon>Fungi incertae sedis</taxon>
        <taxon>Chytridiomycota</taxon>
        <taxon>Chytridiomycota incertae sedis</taxon>
        <taxon>Chytridiomycetes</taxon>
        <taxon>Caulochytriales</taxon>
        <taxon>Caulochytriaceae</taxon>
        <taxon>Caulochytrium</taxon>
    </lineage>
</organism>
<accession>A0A4P9XEK2</accession>
<dbReference type="GO" id="GO:0042273">
    <property type="term" value="P:ribosomal large subunit biogenesis"/>
    <property type="evidence" value="ECO:0007669"/>
    <property type="project" value="TreeGrafter"/>
</dbReference>
<feature type="compositionally biased region" description="Acidic residues" evidence="6">
    <location>
        <begin position="234"/>
        <end position="244"/>
    </location>
</feature>
<protein>
    <recommendedName>
        <fullName evidence="4">Nucleolar protein 16</fullName>
    </recommendedName>
</protein>
<dbReference type="EMBL" id="ML014115">
    <property type="protein sequence ID" value="RKP03985.1"/>
    <property type="molecule type" value="Genomic_DNA"/>
</dbReference>
<dbReference type="STRING" id="1555241.A0A4P9XEK2"/>
<evidence type="ECO:0000256" key="6">
    <source>
        <dbReference type="SAM" id="MobiDB-lite"/>
    </source>
</evidence>
<dbReference type="PANTHER" id="PTHR13243">
    <property type="entry name" value="HSPC111 PROTEIN-RELATED"/>
    <property type="match status" value="1"/>
</dbReference>
<dbReference type="Proteomes" id="UP000274922">
    <property type="component" value="Unassembled WGS sequence"/>
</dbReference>
<reference evidence="8" key="1">
    <citation type="journal article" date="2018" name="Nat. Microbiol.">
        <title>Leveraging single-cell genomics to expand the fungal tree of life.</title>
        <authorList>
            <person name="Ahrendt S.R."/>
            <person name="Quandt C.A."/>
            <person name="Ciobanu D."/>
            <person name="Clum A."/>
            <person name="Salamov A."/>
            <person name="Andreopoulos B."/>
            <person name="Cheng J.F."/>
            <person name="Woyke T."/>
            <person name="Pelin A."/>
            <person name="Henrissat B."/>
            <person name="Reynolds N.K."/>
            <person name="Benny G.L."/>
            <person name="Smith M.E."/>
            <person name="James T.Y."/>
            <person name="Grigoriev I.V."/>
        </authorList>
    </citation>
    <scope>NUCLEOTIDE SEQUENCE [LARGE SCALE GENOMIC DNA]</scope>
    <source>
        <strain evidence="8">ATCC 52028</strain>
    </source>
</reference>
<sequence>MANPLQRRKARSGRRKVTVKAKKDLLAVRRPTTALNADGAGRFWDKNLSPEENYRRMGLTSRLQGFKGGSSITKSAWAASVATWRADATIARSGPSVPADQVTGLGEYSEAYKRRKAALDAEDPDSDSDADADADPAAEKADASKPANPYWAPIDEPTPGPIDPATQVLGREMSMRAHLRQRLMAEADARAVAEAAAGMSDSDSDSEAGDAEADDDVTSDIGSDVSELASDVEGAAEADADADADADREAENPEAAMDAAFDESNAAAQAVHRSAFLDHMAQRIARVRKSQRFASTQEHHLLKALVEKHGFDFVAMARDIRLNTYQFTPAQLRRKFKLLAPPTFGNHQQRLAAHQAQLAAAGTS</sequence>
<feature type="compositionally biased region" description="Acidic residues" evidence="6">
    <location>
        <begin position="202"/>
        <end position="218"/>
    </location>
</feature>
<comment type="similarity">
    <text evidence="3">Belongs to the NOP16 family.</text>
</comment>
<dbReference type="GO" id="GO:0005730">
    <property type="term" value="C:nucleolus"/>
    <property type="evidence" value="ECO:0007669"/>
    <property type="project" value="UniProtKB-SubCell"/>
</dbReference>
<evidence type="ECO:0000256" key="5">
    <source>
        <dbReference type="ARBA" id="ARBA00023242"/>
    </source>
</evidence>
<keyword evidence="5" id="KW-0539">Nucleus</keyword>
<feature type="region of interest" description="Disordered" evidence="6">
    <location>
        <begin position="194"/>
        <end position="254"/>
    </location>
</feature>
<evidence type="ECO:0000256" key="4">
    <source>
        <dbReference type="ARBA" id="ARBA00015522"/>
    </source>
</evidence>
<comment type="subcellular location">
    <subcellularLocation>
        <location evidence="2">Nucleus</location>
        <location evidence="2">Nucleolus</location>
    </subcellularLocation>
</comment>
<name>A0A4P9XEK2_9FUNG</name>
<proteinExistence type="inferred from homology"/>
<dbReference type="PANTHER" id="PTHR13243:SF1">
    <property type="entry name" value="NUCLEOLAR PROTEIN 16"/>
    <property type="match status" value="1"/>
</dbReference>
<evidence type="ECO:0000313" key="7">
    <source>
        <dbReference type="EMBL" id="RKP03985.1"/>
    </source>
</evidence>
<comment type="function">
    <text evidence="1">Involved in the biogenesis of the 60S ribosomal subunit.</text>
</comment>
<keyword evidence="8" id="KW-1185">Reference proteome</keyword>
<dbReference type="InterPro" id="IPR019002">
    <property type="entry name" value="Ribosome_biogenesis_Nop16"/>
</dbReference>
<feature type="region of interest" description="Disordered" evidence="6">
    <location>
        <begin position="115"/>
        <end position="166"/>
    </location>
</feature>
<evidence type="ECO:0000256" key="2">
    <source>
        <dbReference type="ARBA" id="ARBA00004604"/>
    </source>
</evidence>